<accession>A0ABQ3SXW1</accession>
<reference evidence="2" key="1">
    <citation type="submission" date="2023-07" db="EMBL/GenBank/DDBJ databases">
        <title>Whole genome shotgun sequence of Streptomyces nojiriensis NBRC 13794.</title>
        <authorList>
            <person name="Komaki H."/>
            <person name="Tamura T."/>
        </authorList>
    </citation>
    <scope>NUCLEOTIDE SEQUENCE [LARGE SCALE GENOMIC DNA]</scope>
    <source>
        <strain evidence="2">NBRC 13794</strain>
    </source>
</reference>
<gene>
    <name evidence="1" type="ORF">Snoj_68840</name>
</gene>
<comment type="caution">
    <text evidence="1">The sequence shown here is derived from an EMBL/GenBank/DDBJ whole genome shotgun (WGS) entry which is preliminary data.</text>
</comment>
<dbReference type="Proteomes" id="UP000613974">
    <property type="component" value="Unassembled WGS sequence"/>
</dbReference>
<proteinExistence type="predicted"/>
<name>A0ABQ3SXW1_9ACTN</name>
<keyword evidence="2" id="KW-1185">Reference proteome</keyword>
<sequence>MLIAQFVEAHAGGPAALVGGEQRVDEFDVLSTGALRGADTVRVFTEQPEVNHPSRLPGWASWDHTDITLRVTMSQLQRMDKS</sequence>
<organism evidence="1 2">
    <name type="scientific">Streptomyces nojiriensis</name>
    <dbReference type="NCBI Taxonomy" id="66374"/>
    <lineage>
        <taxon>Bacteria</taxon>
        <taxon>Bacillati</taxon>
        <taxon>Actinomycetota</taxon>
        <taxon>Actinomycetes</taxon>
        <taxon>Kitasatosporales</taxon>
        <taxon>Streptomycetaceae</taxon>
        <taxon>Streptomyces</taxon>
    </lineage>
</organism>
<dbReference type="EMBL" id="BNEC01000005">
    <property type="protein sequence ID" value="GHI72966.1"/>
    <property type="molecule type" value="Genomic_DNA"/>
</dbReference>
<evidence type="ECO:0000313" key="1">
    <source>
        <dbReference type="EMBL" id="GHI72966.1"/>
    </source>
</evidence>
<evidence type="ECO:0000313" key="2">
    <source>
        <dbReference type="Proteomes" id="UP000613974"/>
    </source>
</evidence>
<protein>
    <submittedName>
        <fullName evidence="1">Uncharacterized protein</fullName>
    </submittedName>
</protein>